<evidence type="ECO:0000313" key="1">
    <source>
        <dbReference type="EMBL" id="OOS23475.1"/>
    </source>
</evidence>
<dbReference type="PANTHER" id="PTHR36154:SF1">
    <property type="entry name" value="DNA-BINDING TRANSCRIPTIONAL ACTIVATOR ALPA"/>
    <property type="match status" value="1"/>
</dbReference>
<dbReference type="Gene3D" id="1.10.238.160">
    <property type="match status" value="1"/>
</dbReference>
<protein>
    <recommendedName>
        <fullName evidence="3">AlpA family transcriptional regulator</fullName>
    </recommendedName>
</protein>
<dbReference type="STRING" id="470453.B0680_06915"/>
<dbReference type="AlphaFoldDB" id="A0A1T0CMC9"/>
<proteinExistence type="predicted"/>
<name>A0A1T0CMC9_9GAMM</name>
<evidence type="ECO:0000313" key="2">
    <source>
        <dbReference type="Proteomes" id="UP000189800"/>
    </source>
</evidence>
<keyword evidence="2" id="KW-1185">Reference proteome</keyword>
<sequence length="66" mass="7676">MIIPKLLRIKEVQLYTCMSCSAIYDIMNKKSPRYDATFPKKVKIGGKTLWVATEIAEWINNKITNR</sequence>
<dbReference type="Pfam" id="PF05930">
    <property type="entry name" value="Phage_AlpA"/>
    <property type="match status" value="1"/>
</dbReference>
<organism evidence="1 2">
    <name type="scientific">Moraxella pluranimalium</name>
    <dbReference type="NCBI Taxonomy" id="470453"/>
    <lineage>
        <taxon>Bacteria</taxon>
        <taxon>Pseudomonadati</taxon>
        <taxon>Pseudomonadota</taxon>
        <taxon>Gammaproteobacteria</taxon>
        <taxon>Moraxellales</taxon>
        <taxon>Moraxellaceae</taxon>
        <taxon>Moraxella</taxon>
    </lineage>
</organism>
<accession>A0A1T0CMC9</accession>
<dbReference type="EMBL" id="MUYU01000016">
    <property type="protein sequence ID" value="OOS23475.1"/>
    <property type="molecule type" value="Genomic_DNA"/>
</dbReference>
<dbReference type="InterPro" id="IPR052931">
    <property type="entry name" value="Prophage_regulatory_activator"/>
</dbReference>
<dbReference type="InterPro" id="IPR010260">
    <property type="entry name" value="AlpA"/>
</dbReference>
<reference evidence="1 2" key="1">
    <citation type="submission" date="2017-02" db="EMBL/GenBank/DDBJ databases">
        <title>Draft genome sequence of Moraxella pluranimalium CCUG 54913T type strain.</title>
        <authorList>
            <person name="Salva-Serra F."/>
            <person name="Engstrom-Jakobsson H."/>
            <person name="Thorell K."/>
            <person name="Jaen-Luchoro D."/>
            <person name="Gonzales-Siles L."/>
            <person name="Karlsson R."/>
            <person name="Yazdan S."/>
            <person name="Boulund F."/>
            <person name="Johnning A."/>
            <person name="Engstrand L."/>
            <person name="Kristiansson E."/>
            <person name="Moore E."/>
        </authorList>
    </citation>
    <scope>NUCLEOTIDE SEQUENCE [LARGE SCALE GENOMIC DNA]</scope>
    <source>
        <strain evidence="1 2">CCUG 54913</strain>
    </source>
</reference>
<dbReference type="PANTHER" id="PTHR36154">
    <property type="entry name" value="DNA-BINDING TRANSCRIPTIONAL ACTIVATOR ALPA"/>
    <property type="match status" value="1"/>
</dbReference>
<dbReference type="Proteomes" id="UP000189800">
    <property type="component" value="Unassembled WGS sequence"/>
</dbReference>
<comment type="caution">
    <text evidence="1">The sequence shown here is derived from an EMBL/GenBank/DDBJ whole genome shotgun (WGS) entry which is preliminary data.</text>
</comment>
<gene>
    <name evidence="1" type="ORF">B0680_06915</name>
</gene>
<evidence type="ECO:0008006" key="3">
    <source>
        <dbReference type="Google" id="ProtNLM"/>
    </source>
</evidence>